<proteinExistence type="predicted"/>
<feature type="non-terminal residue" evidence="1">
    <location>
        <position position="177"/>
    </location>
</feature>
<gene>
    <name evidence="1" type="ORF">A3Q56_08265</name>
</gene>
<sequence>MSQDNSTNKKRPYQDDLIEKEKRKLHSIAEQKRRDTINVMQYIVCGIIKLKEIIYTLNKYEHVKSSRTPCKTKINVLSVSLEKIEKMELMRNKLKRDANKYCKDLNTLILMFDCRKKLNIRNKTKKAEIVSMNIIFKYFEEMLDILMDYNNKYMDTYDFQTCLYKITYIIEQLCVDG</sequence>
<dbReference type="Proteomes" id="UP000078046">
    <property type="component" value="Unassembled WGS sequence"/>
</dbReference>
<evidence type="ECO:0000313" key="2">
    <source>
        <dbReference type="Proteomes" id="UP000078046"/>
    </source>
</evidence>
<name>A0A177AR92_9BILA</name>
<protein>
    <submittedName>
        <fullName evidence="1">Uncharacterized protein</fullName>
    </submittedName>
</protein>
<comment type="caution">
    <text evidence="1">The sequence shown here is derived from an EMBL/GenBank/DDBJ whole genome shotgun (WGS) entry which is preliminary data.</text>
</comment>
<evidence type="ECO:0000313" key="1">
    <source>
        <dbReference type="EMBL" id="OAF64032.1"/>
    </source>
</evidence>
<accession>A0A177AR92</accession>
<reference evidence="1 2" key="1">
    <citation type="submission" date="2016-04" db="EMBL/GenBank/DDBJ databases">
        <title>The genome of Intoshia linei affirms orthonectids as highly simplified spiralians.</title>
        <authorList>
            <person name="Mikhailov K.V."/>
            <person name="Slusarev G.S."/>
            <person name="Nikitin M.A."/>
            <person name="Logacheva M.D."/>
            <person name="Penin A."/>
            <person name="Aleoshin V."/>
            <person name="Panchin Y.V."/>
        </authorList>
    </citation>
    <scope>NUCLEOTIDE SEQUENCE [LARGE SCALE GENOMIC DNA]</scope>
    <source>
        <strain evidence="1">Intl2013</strain>
        <tissue evidence="1">Whole animal</tissue>
    </source>
</reference>
<dbReference type="AlphaFoldDB" id="A0A177AR92"/>
<keyword evidence="2" id="KW-1185">Reference proteome</keyword>
<organism evidence="1 2">
    <name type="scientific">Intoshia linei</name>
    <dbReference type="NCBI Taxonomy" id="1819745"/>
    <lineage>
        <taxon>Eukaryota</taxon>
        <taxon>Metazoa</taxon>
        <taxon>Spiralia</taxon>
        <taxon>Lophotrochozoa</taxon>
        <taxon>Mesozoa</taxon>
        <taxon>Orthonectida</taxon>
        <taxon>Rhopaluridae</taxon>
        <taxon>Intoshia</taxon>
    </lineage>
</organism>
<dbReference type="EMBL" id="LWCA01002202">
    <property type="protein sequence ID" value="OAF64032.1"/>
    <property type="molecule type" value="Genomic_DNA"/>
</dbReference>